<evidence type="ECO:0000313" key="5">
    <source>
        <dbReference type="Proteomes" id="UP000029392"/>
    </source>
</evidence>
<dbReference type="AlphaFoldDB" id="A0A091BJ71"/>
<dbReference type="EMBL" id="AVCH01000063">
    <property type="protein sequence ID" value="KFN51577.1"/>
    <property type="molecule type" value="Genomic_DNA"/>
</dbReference>
<feature type="domain" description="Type 4 fimbrial biogenesis protein PilX N-terminal" evidence="3">
    <location>
        <begin position="13"/>
        <end position="60"/>
    </location>
</feature>
<evidence type="ECO:0008006" key="6">
    <source>
        <dbReference type="Google" id="ProtNLM"/>
    </source>
</evidence>
<keyword evidence="1" id="KW-0812">Transmembrane</keyword>
<keyword evidence="5" id="KW-1185">Reference proteome</keyword>
<keyword evidence="1" id="KW-0472">Membrane</keyword>
<keyword evidence="1" id="KW-1133">Transmembrane helix</keyword>
<dbReference type="InterPro" id="IPR025746">
    <property type="entry name" value="PilX_N_dom"/>
</dbReference>
<comment type="caution">
    <text evidence="4">The sequence shown here is derived from an EMBL/GenBank/DDBJ whole genome shotgun (WGS) entry which is preliminary data.</text>
</comment>
<dbReference type="InterPro" id="IPR025205">
    <property type="entry name" value="PilX/PilW_C"/>
</dbReference>
<dbReference type="STRING" id="1384054.N790_04570"/>
<dbReference type="Proteomes" id="UP000029392">
    <property type="component" value="Unassembled WGS sequence"/>
</dbReference>
<dbReference type="Pfam" id="PF14341">
    <property type="entry name" value="PilX_N"/>
    <property type="match status" value="1"/>
</dbReference>
<organism evidence="4 5">
    <name type="scientific">Arenimonas malthae CC-JY-1</name>
    <dbReference type="NCBI Taxonomy" id="1384054"/>
    <lineage>
        <taxon>Bacteria</taxon>
        <taxon>Pseudomonadati</taxon>
        <taxon>Pseudomonadota</taxon>
        <taxon>Gammaproteobacteria</taxon>
        <taxon>Lysobacterales</taxon>
        <taxon>Lysobacteraceae</taxon>
        <taxon>Arenimonas</taxon>
    </lineage>
</organism>
<sequence length="182" mass="18780">MKPSTYSPRKGQQGITLVVVLLLLVIVTLLGLAAMRGTVMQERMSGNAAARSIAFQTAEALLREAESLAAGNPTMPASGCSNGLCAMPVGGAASAWEADGFWTSGGYRSSTALETGNIDAARYVIEFMGEGIAGPSECTSDIDLSAPTCTSTGGGANNYRITAFVQMDNGAQVMLQSAYQVP</sequence>
<evidence type="ECO:0000313" key="4">
    <source>
        <dbReference type="EMBL" id="KFN51577.1"/>
    </source>
</evidence>
<evidence type="ECO:0000259" key="2">
    <source>
        <dbReference type="Pfam" id="PF13681"/>
    </source>
</evidence>
<proteinExistence type="predicted"/>
<evidence type="ECO:0000256" key="1">
    <source>
        <dbReference type="SAM" id="Phobius"/>
    </source>
</evidence>
<dbReference type="eggNOG" id="COG4726">
    <property type="taxonomic scope" value="Bacteria"/>
</dbReference>
<dbReference type="PATRIC" id="fig|1384054.3.peg.766"/>
<feature type="transmembrane region" description="Helical" evidence="1">
    <location>
        <begin position="15"/>
        <end position="35"/>
    </location>
</feature>
<feature type="domain" description="PilX/PilW C-terminal" evidence="2">
    <location>
        <begin position="81"/>
        <end position="180"/>
    </location>
</feature>
<name>A0A091BJ71_9GAMM</name>
<evidence type="ECO:0000259" key="3">
    <source>
        <dbReference type="Pfam" id="PF14341"/>
    </source>
</evidence>
<accession>A0A091BJ71</accession>
<dbReference type="Pfam" id="PF13681">
    <property type="entry name" value="PilX"/>
    <property type="match status" value="1"/>
</dbReference>
<protein>
    <recommendedName>
        <fullName evidence="6">Type 4 fimbrial biogenesis protein PilX N-terminal domain-containing protein</fullName>
    </recommendedName>
</protein>
<reference evidence="4 5" key="1">
    <citation type="submission" date="2013-09" db="EMBL/GenBank/DDBJ databases">
        <title>Genome sequencing of Arenimonas malthae.</title>
        <authorList>
            <person name="Chen F."/>
            <person name="Wang G."/>
        </authorList>
    </citation>
    <scope>NUCLEOTIDE SEQUENCE [LARGE SCALE GENOMIC DNA]</scope>
    <source>
        <strain evidence="4 5">CC-JY-1</strain>
    </source>
</reference>
<dbReference type="RefSeq" id="WP_043801088.1">
    <property type="nucleotide sequence ID" value="NZ_AVCH01000063.1"/>
</dbReference>
<gene>
    <name evidence="4" type="ORF">N790_04570</name>
</gene>